<dbReference type="WBParaSite" id="EEL_0001021201-mRNA-1">
    <property type="protein sequence ID" value="EEL_0001021201-mRNA-1"/>
    <property type="gene ID" value="EEL_0001021201"/>
</dbReference>
<protein>
    <submittedName>
        <fullName evidence="3">DUF148 domain-containing protein</fullName>
    </submittedName>
</protein>
<dbReference type="AlphaFoldDB" id="A0A0R3S5Z0"/>
<dbReference type="Proteomes" id="UP000050640">
    <property type="component" value="Unplaced"/>
</dbReference>
<name>A0A0R3S5Z0_9BILA</name>
<evidence type="ECO:0000313" key="3">
    <source>
        <dbReference type="WBParaSite" id="EEL_0001021201-mRNA-1"/>
    </source>
</evidence>
<reference evidence="3" key="1">
    <citation type="submission" date="2017-02" db="UniProtKB">
        <authorList>
            <consortium name="WormBaseParasite"/>
        </authorList>
    </citation>
    <scope>IDENTIFICATION</scope>
</reference>
<evidence type="ECO:0000256" key="1">
    <source>
        <dbReference type="SAM" id="SignalP"/>
    </source>
</evidence>
<feature type="signal peptide" evidence="1">
    <location>
        <begin position="1"/>
        <end position="18"/>
    </location>
</feature>
<organism evidence="2 3">
    <name type="scientific">Elaeophora elaphi</name>
    <dbReference type="NCBI Taxonomy" id="1147741"/>
    <lineage>
        <taxon>Eukaryota</taxon>
        <taxon>Metazoa</taxon>
        <taxon>Ecdysozoa</taxon>
        <taxon>Nematoda</taxon>
        <taxon>Chromadorea</taxon>
        <taxon>Rhabditida</taxon>
        <taxon>Spirurina</taxon>
        <taxon>Spiruromorpha</taxon>
        <taxon>Filarioidea</taxon>
        <taxon>Onchocercidae</taxon>
        <taxon>Elaeophora</taxon>
    </lineage>
</organism>
<evidence type="ECO:0000313" key="2">
    <source>
        <dbReference type="Proteomes" id="UP000050640"/>
    </source>
</evidence>
<accession>A0A0R3S5Z0</accession>
<sequence>MFLQWLLWWCIIGVAVSATEFSHWTRTGNKIPWNLSPTSSSGTFTNYDSNGLKPYRITDDQPSHRQFATYNQNNAPQSLENGELLWNIRNVLQKLSSQININDLYPIWNSIQNGALGEKIETFLQQRQQERQSQINGYDTLWKQRRRYTPSR</sequence>
<feature type="chain" id="PRO_5006448040" evidence="1">
    <location>
        <begin position="19"/>
        <end position="152"/>
    </location>
</feature>
<keyword evidence="1" id="KW-0732">Signal</keyword>
<proteinExistence type="predicted"/>
<keyword evidence="2" id="KW-1185">Reference proteome</keyword>